<sequence length="378" mass="39455">MNLTAFSLLVVSLVQGQVIPGQYIISFDNAARSSFESNVQSIEDQFIGRSFENEILHKYDSVFNGISAKLDQRTLERVKALPNVEFVEEDGIVQASAVQEDAPWGLARVSHREKLGSGPYSYKYDENAGEGVNIYVLDTGINIGHEDFGGRATWGTTTASVSKADDDFQGHGTHCAGSAGGTKYGVAKKAKIVAVKVLGDNGRGSKSDSIAGINWVVKNKSGVKGNVISMSLGGGFSVAQNNAVNDAVDQGLVTIIAAGNDNSDACEYSPASASKAITVGSIDVNDTKAGTSNWGPCIDIHGPGAKILSAWFGNSTATKIISGTSMATPHVSGLAATLLSQGVPAEEVEAKLKSLGTPDIIQGLPEKTVNLLAYSGIN</sequence>
<dbReference type="EMBL" id="KQ964468">
    <property type="protein sequence ID" value="KXN71759.1"/>
    <property type="molecule type" value="Genomic_DNA"/>
</dbReference>
<dbReference type="PANTHER" id="PTHR43806:SF11">
    <property type="entry name" value="CEREVISIN-RELATED"/>
    <property type="match status" value="1"/>
</dbReference>
<organism evidence="10 11">
    <name type="scientific">Conidiobolus coronatus (strain ATCC 28846 / CBS 209.66 / NRRL 28638)</name>
    <name type="common">Delacroixia coronata</name>
    <dbReference type="NCBI Taxonomy" id="796925"/>
    <lineage>
        <taxon>Eukaryota</taxon>
        <taxon>Fungi</taxon>
        <taxon>Fungi incertae sedis</taxon>
        <taxon>Zoopagomycota</taxon>
        <taxon>Entomophthoromycotina</taxon>
        <taxon>Entomophthoromycetes</taxon>
        <taxon>Entomophthorales</taxon>
        <taxon>Ancylistaceae</taxon>
        <taxon>Conidiobolus</taxon>
    </lineage>
</organism>
<dbReference type="InterPro" id="IPR050131">
    <property type="entry name" value="Peptidase_S8_subtilisin-like"/>
</dbReference>
<evidence type="ECO:0000313" key="11">
    <source>
        <dbReference type="Proteomes" id="UP000070444"/>
    </source>
</evidence>
<dbReference type="Pfam" id="PF05922">
    <property type="entry name" value="Inhibitor_I9"/>
    <property type="match status" value="1"/>
</dbReference>
<reference evidence="10 11" key="1">
    <citation type="journal article" date="2015" name="Genome Biol. Evol.">
        <title>Phylogenomic analyses indicate that early fungi evolved digesting cell walls of algal ancestors of land plants.</title>
        <authorList>
            <person name="Chang Y."/>
            <person name="Wang S."/>
            <person name="Sekimoto S."/>
            <person name="Aerts A.L."/>
            <person name="Choi C."/>
            <person name="Clum A."/>
            <person name="LaButti K.M."/>
            <person name="Lindquist E.A."/>
            <person name="Yee Ngan C."/>
            <person name="Ohm R.A."/>
            <person name="Salamov A.A."/>
            <person name="Grigoriev I.V."/>
            <person name="Spatafora J.W."/>
            <person name="Berbee M.L."/>
        </authorList>
    </citation>
    <scope>NUCLEOTIDE SEQUENCE [LARGE SCALE GENOMIC DNA]</scope>
    <source>
        <strain evidence="10 11">NRRL 28638</strain>
    </source>
</reference>
<dbReference type="InterPro" id="IPR015500">
    <property type="entry name" value="Peptidase_S8_subtilisin-rel"/>
</dbReference>
<dbReference type="InterPro" id="IPR036852">
    <property type="entry name" value="Peptidase_S8/S53_dom_sf"/>
</dbReference>
<proteinExistence type="inferred from homology"/>
<dbReference type="InterPro" id="IPR034193">
    <property type="entry name" value="PCSK9_ProteinaseK-like"/>
</dbReference>
<evidence type="ECO:0000259" key="9">
    <source>
        <dbReference type="Pfam" id="PF05922"/>
    </source>
</evidence>
<dbReference type="FunFam" id="3.40.50.200:FF:000007">
    <property type="entry name" value="Subtilisin-like serine protease"/>
    <property type="match status" value="1"/>
</dbReference>
<dbReference type="Pfam" id="PF00082">
    <property type="entry name" value="Peptidase_S8"/>
    <property type="match status" value="1"/>
</dbReference>
<dbReference type="InterPro" id="IPR037045">
    <property type="entry name" value="S8pro/Inhibitor_I9_sf"/>
</dbReference>
<evidence type="ECO:0000313" key="10">
    <source>
        <dbReference type="EMBL" id="KXN71759.1"/>
    </source>
</evidence>
<dbReference type="PROSITE" id="PS00138">
    <property type="entry name" value="SUBTILASE_SER"/>
    <property type="match status" value="1"/>
</dbReference>
<evidence type="ECO:0000256" key="2">
    <source>
        <dbReference type="ARBA" id="ARBA00022670"/>
    </source>
</evidence>
<evidence type="ECO:0000256" key="4">
    <source>
        <dbReference type="ARBA" id="ARBA00022825"/>
    </source>
</evidence>
<dbReference type="Proteomes" id="UP000070444">
    <property type="component" value="Unassembled WGS sequence"/>
</dbReference>
<dbReference type="GO" id="GO:0005615">
    <property type="term" value="C:extracellular space"/>
    <property type="evidence" value="ECO:0007669"/>
    <property type="project" value="TreeGrafter"/>
</dbReference>
<dbReference type="PROSITE" id="PS51892">
    <property type="entry name" value="SUBTILASE"/>
    <property type="match status" value="1"/>
</dbReference>
<dbReference type="InterPro" id="IPR000209">
    <property type="entry name" value="Peptidase_S8/S53_dom"/>
</dbReference>
<feature type="chain" id="PRO_5007294674" evidence="7">
    <location>
        <begin position="17"/>
        <end position="378"/>
    </location>
</feature>
<evidence type="ECO:0000256" key="1">
    <source>
        <dbReference type="ARBA" id="ARBA00011073"/>
    </source>
</evidence>
<keyword evidence="7" id="KW-0732">Signal</keyword>
<protein>
    <submittedName>
        <fullName evidence="10">Cephalosporin C acetylhydrolase</fullName>
    </submittedName>
</protein>
<dbReference type="SUPFAM" id="SSF52743">
    <property type="entry name" value="Subtilisin-like"/>
    <property type="match status" value="1"/>
</dbReference>
<dbReference type="PROSITE" id="PS00136">
    <property type="entry name" value="SUBTILASE_ASP"/>
    <property type="match status" value="1"/>
</dbReference>
<gene>
    <name evidence="10" type="ORF">CONCODRAFT_37904</name>
</gene>
<dbReference type="STRING" id="796925.A0A137P9T8"/>
<feature type="domain" description="Peptidase S8/S53" evidence="8">
    <location>
        <begin position="129"/>
        <end position="344"/>
    </location>
</feature>
<dbReference type="InterPro" id="IPR023827">
    <property type="entry name" value="Peptidase_S8_Asp-AS"/>
</dbReference>
<dbReference type="PROSITE" id="PS00137">
    <property type="entry name" value="SUBTILASE_HIS"/>
    <property type="match status" value="1"/>
</dbReference>
<dbReference type="OMA" id="TINLIMQ"/>
<keyword evidence="2 5" id="KW-0645">Protease</keyword>
<dbReference type="OrthoDB" id="19448at2759"/>
<dbReference type="AlphaFoldDB" id="A0A137P9T8"/>
<dbReference type="InterPro" id="IPR022398">
    <property type="entry name" value="Peptidase_S8_His-AS"/>
</dbReference>
<dbReference type="Gene3D" id="3.40.50.200">
    <property type="entry name" value="Peptidase S8/S53 domain"/>
    <property type="match status" value="1"/>
</dbReference>
<evidence type="ECO:0000256" key="3">
    <source>
        <dbReference type="ARBA" id="ARBA00022801"/>
    </source>
</evidence>
<dbReference type="InterPro" id="IPR023828">
    <property type="entry name" value="Peptidase_S8_Ser-AS"/>
</dbReference>
<feature type="active site" description="Charge relay system" evidence="5">
    <location>
        <position position="138"/>
    </location>
</feature>
<feature type="active site" description="Charge relay system" evidence="5">
    <location>
        <position position="171"/>
    </location>
</feature>
<dbReference type="CDD" id="cd04077">
    <property type="entry name" value="Peptidases_S8_PCSK9_ProteinaseK_like"/>
    <property type="match status" value="1"/>
</dbReference>
<evidence type="ECO:0000256" key="6">
    <source>
        <dbReference type="RuleBase" id="RU003355"/>
    </source>
</evidence>
<feature type="active site" description="Charge relay system" evidence="5">
    <location>
        <position position="325"/>
    </location>
</feature>
<dbReference type="PRINTS" id="PR00723">
    <property type="entry name" value="SUBTILISIN"/>
</dbReference>
<dbReference type="PANTHER" id="PTHR43806">
    <property type="entry name" value="PEPTIDASE S8"/>
    <property type="match status" value="1"/>
</dbReference>
<evidence type="ECO:0000259" key="8">
    <source>
        <dbReference type="Pfam" id="PF00082"/>
    </source>
</evidence>
<dbReference type="GO" id="GO:0006508">
    <property type="term" value="P:proteolysis"/>
    <property type="evidence" value="ECO:0007669"/>
    <property type="project" value="UniProtKB-KW"/>
</dbReference>
<dbReference type="Gene3D" id="3.30.70.80">
    <property type="entry name" value="Peptidase S8 propeptide/proteinase inhibitor I9"/>
    <property type="match status" value="1"/>
</dbReference>
<keyword evidence="11" id="KW-1185">Reference proteome</keyword>
<feature type="signal peptide" evidence="7">
    <location>
        <begin position="1"/>
        <end position="16"/>
    </location>
</feature>
<keyword evidence="4 5" id="KW-0720">Serine protease</keyword>
<accession>A0A137P9T8</accession>
<evidence type="ECO:0000256" key="7">
    <source>
        <dbReference type="SAM" id="SignalP"/>
    </source>
</evidence>
<feature type="domain" description="Inhibitor I9" evidence="9">
    <location>
        <begin position="22"/>
        <end position="95"/>
    </location>
</feature>
<keyword evidence="3 5" id="KW-0378">Hydrolase</keyword>
<dbReference type="InterPro" id="IPR010259">
    <property type="entry name" value="S8pro/Inhibitor_I9"/>
</dbReference>
<name>A0A137P9T8_CONC2</name>
<dbReference type="GO" id="GO:0004252">
    <property type="term" value="F:serine-type endopeptidase activity"/>
    <property type="evidence" value="ECO:0007669"/>
    <property type="project" value="UniProtKB-UniRule"/>
</dbReference>
<comment type="similarity">
    <text evidence="1 5 6">Belongs to the peptidase S8 family.</text>
</comment>
<evidence type="ECO:0000256" key="5">
    <source>
        <dbReference type="PROSITE-ProRule" id="PRU01240"/>
    </source>
</evidence>